<dbReference type="PROSITE" id="PS01179">
    <property type="entry name" value="PID"/>
    <property type="match status" value="1"/>
</dbReference>
<reference evidence="4" key="1">
    <citation type="submission" date="2025-08" db="UniProtKB">
        <authorList>
            <consortium name="RefSeq"/>
        </authorList>
    </citation>
    <scope>IDENTIFICATION</scope>
</reference>
<gene>
    <name evidence="4" type="primary">LOC115806915</name>
</gene>
<accession>A0A6J2UWC8</accession>
<dbReference type="RefSeq" id="XP_030623632.1">
    <property type="nucleotide sequence ID" value="XM_030767772.1"/>
</dbReference>
<name>A0A6J2UWC8_CHACN</name>
<feature type="region of interest" description="Disordered" evidence="1">
    <location>
        <begin position="169"/>
        <end position="208"/>
    </location>
</feature>
<dbReference type="Proteomes" id="UP000504632">
    <property type="component" value="Chromosome 3"/>
</dbReference>
<evidence type="ECO:0000259" key="2">
    <source>
        <dbReference type="PROSITE" id="PS01179"/>
    </source>
</evidence>
<protein>
    <submittedName>
        <fullName evidence="4">PTB domain-containing engulfment adapter protein 1</fullName>
    </submittedName>
</protein>
<dbReference type="CDD" id="cd00934">
    <property type="entry name" value="PTB"/>
    <property type="match status" value="1"/>
</dbReference>
<dbReference type="GeneID" id="115806915"/>
<dbReference type="InterPro" id="IPR006020">
    <property type="entry name" value="PTB/PI_dom"/>
</dbReference>
<feature type="domain" description="PID" evidence="2">
    <location>
        <begin position="10"/>
        <end position="132"/>
    </location>
</feature>
<dbReference type="InParanoid" id="A0A6J2UWC8"/>
<dbReference type="OrthoDB" id="10070446at2759"/>
<dbReference type="InterPro" id="IPR051133">
    <property type="entry name" value="Adapter_Engulfment-Domain"/>
</dbReference>
<dbReference type="Gene3D" id="2.30.29.30">
    <property type="entry name" value="Pleckstrin-homology domain (PH domain)/Phosphotyrosine-binding domain (PTB)"/>
    <property type="match status" value="1"/>
</dbReference>
<organism evidence="3 4">
    <name type="scientific">Chanos chanos</name>
    <name type="common">Milkfish</name>
    <name type="synonym">Mugil chanos</name>
    <dbReference type="NCBI Taxonomy" id="29144"/>
    <lineage>
        <taxon>Eukaryota</taxon>
        <taxon>Metazoa</taxon>
        <taxon>Chordata</taxon>
        <taxon>Craniata</taxon>
        <taxon>Vertebrata</taxon>
        <taxon>Euteleostomi</taxon>
        <taxon>Actinopterygii</taxon>
        <taxon>Neopterygii</taxon>
        <taxon>Teleostei</taxon>
        <taxon>Ostariophysi</taxon>
        <taxon>Gonorynchiformes</taxon>
        <taxon>Chanidae</taxon>
        <taxon>Chanos</taxon>
    </lineage>
</organism>
<dbReference type="Pfam" id="PF00640">
    <property type="entry name" value="PID"/>
    <property type="match status" value="1"/>
</dbReference>
<keyword evidence="3" id="KW-1185">Reference proteome</keyword>
<evidence type="ECO:0000313" key="3">
    <source>
        <dbReference type="Proteomes" id="UP000504632"/>
    </source>
</evidence>
<feature type="compositionally biased region" description="Basic and acidic residues" evidence="1">
    <location>
        <begin position="169"/>
        <end position="182"/>
    </location>
</feature>
<proteinExistence type="predicted"/>
<evidence type="ECO:0000313" key="4">
    <source>
        <dbReference type="RefSeq" id="XP_030623632.1"/>
    </source>
</evidence>
<dbReference type="PANTHER" id="PTHR11232:SF79">
    <property type="entry name" value="PTB DOMAIN-CONTAINING ENGULFMENT ADAPTER PROTEIN 1"/>
    <property type="match status" value="1"/>
</dbReference>
<evidence type="ECO:0000256" key="1">
    <source>
        <dbReference type="SAM" id="MobiDB-lite"/>
    </source>
</evidence>
<dbReference type="SUPFAM" id="SSF50729">
    <property type="entry name" value="PH domain-like"/>
    <property type="match status" value="1"/>
</dbReference>
<dbReference type="SMART" id="SM00462">
    <property type="entry name" value="PTB"/>
    <property type="match status" value="1"/>
</dbReference>
<dbReference type="InterPro" id="IPR011993">
    <property type="entry name" value="PH-like_dom_sf"/>
</dbReference>
<sequence length="208" mass="23393">MSDIEEDSEISFAVKFLGRLEVVRPDGTEILKEATAALENPDKDVSEKGKTKKSKVHLFLSRGGIDILEHKTKFMLYSCPISTVSSCAVHPARPKILGFVAKQLATDMYHCYVFQSKKFSQILVSLIGDAFQASRQIENVRGGRDLVVEALRHKNKVLQRENAELKRRLQERGDGSIDRPQHIYENSSDFDSNNPLAVSERSNLQGMD</sequence>
<feature type="compositionally biased region" description="Polar residues" evidence="1">
    <location>
        <begin position="184"/>
        <end position="208"/>
    </location>
</feature>
<dbReference type="PANTHER" id="PTHR11232">
    <property type="entry name" value="PHOSPHOTYROSINE INTERACTION DOMAIN-CONTAINING FAMILY MEMBER"/>
    <property type="match status" value="1"/>
</dbReference>
<dbReference type="AlphaFoldDB" id="A0A6J2UWC8"/>